<comment type="caution">
    <text evidence="5">The sequence shown here is derived from an EMBL/GenBank/DDBJ whole genome shotgun (WGS) entry which is preliminary data.</text>
</comment>
<dbReference type="EMBL" id="CAUJNA010001236">
    <property type="protein sequence ID" value="CAJ1385446.1"/>
    <property type="molecule type" value="Genomic_DNA"/>
</dbReference>
<dbReference type="Proteomes" id="UP001178507">
    <property type="component" value="Unassembled WGS sequence"/>
</dbReference>
<sequence length="706" mass="79331">MALRKQLLSLDEDEDEAPVFQVKKSRLSRQMAATKAPADLAFRKRKSREEEPAPKAAAPAPKAEEPELIVSEPCPGFEDDVEPAEVGALEAVRLARAQRAAARGVPVKQGASAPAPTETSARIKALAAAAQRELQEEEEPEDAAEDWAQRQLAVGLHKRKAQAPVEELDLEQEIMQLNQEGVSQVRKAAERVAKGHKGEEAVRKQETGLLVPSDAMAKLWESLQGLESSATNREAKLEELKSQRDAAQDELREIERQDKQLNRTLRCVRELEESAWSLGGLLDEKSGKCKQATQMLAQIEEDFVQRRSRRRMRDMAAALRAVGASLTYQQSCAEADDGEDKEKDPEEEEKKQAASRERRRQRRLLRKPTLDGWDTSDVSEDDGFQQASKDRSSFCDAVHCQLFKDVSEEFSSASAVLKALKSSKQKLQEEYRQAFVHLALPEVFGFFVEHSTLWWDPLSLCATHGANWGPKKALLSTQLEAFDWFEDMAAFTEIMGDDDPDGELVPKIVKQCIFPEVARRLRQCWDVTCLEQSKKVAALLDECLLFEVGEDGGFNTLLQAALERLQMGLRDFAPEVFVPATSVTAWYTSEARTRLLWRCCKIAHCAAQLEGRLPEEQLKPLLLEIFGTRVAPHLQAPRRHPQEMQLVERFLEILPERWLEPLPAALAPLRDALGPRAPANCEATRPRAVQALQRMKCWDEAEALKL</sequence>
<comment type="subcellular location">
    <subcellularLocation>
        <location evidence="1">Nucleus</location>
    </subcellularLocation>
</comment>
<evidence type="ECO:0000313" key="6">
    <source>
        <dbReference type="Proteomes" id="UP001178507"/>
    </source>
</evidence>
<keyword evidence="2" id="KW-0539">Nucleus</keyword>
<feature type="region of interest" description="Disordered" evidence="4">
    <location>
        <begin position="25"/>
        <end position="79"/>
    </location>
</feature>
<feature type="compositionally biased region" description="Acidic residues" evidence="4">
    <location>
        <begin position="135"/>
        <end position="145"/>
    </location>
</feature>
<dbReference type="GO" id="GO:0005634">
    <property type="term" value="C:nucleus"/>
    <property type="evidence" value="ECO:0007669"/>
    <property type="project" value="UniProtKB-SubCell"/>
</dbReference>
<dbReference type="InterPro" id="IPR012890">
    <property type="entry name" value="GCFC2-like"/>
</dbReference>
<feature type="coiled-coil region" evidence="3">
    <location>
        <begin position="223"/>
        <end position="302"/>
    </location>
</feature>
<dbReference type="GO" id="GO:0003677">
    <property type="term" value="F:DNA binding"/>
    <property type="evidence" value="ECO:0007669"/>
    <property type="project" value="InterPro"/>
</dbReference>
<dbReference type="AlphaFoldDB" id="A0AA36ID19"/>
<dbReference type="PANTHER" id="PTHR12214">
    <property type="entry name" value="GC-RICH SEQUENCE DNA-BINDING FACTOR"/>
    <property type="match status" value="1"/>
</dbReference>
<evidence type="ECO:0008006" key="7">
    <source>
        <dbReference type="Google" id="ProtNLM"/>
    </source>
</evidence>
<evidence type="ECO:0000256" key="3">
    <source>
        <dbReference type="SAM" id="Coils"/>
    </source>
</evidence>
<feature type="region of interest" description="Disordered" evidence="4">
    <location>
        <begin position="101"/>
        <end position="148"/>
    </location>
</feature>
<gene>
    <name evidence="5" type="ORF">EVOR1521_LOCUS12052</name>
</gene>
<accession>A0AA36ID19</accession>
<keyword evidence="6" id="KW-1185">Reference proteome</keyword>
<evidence type="ECO:0000256" key="4">
    <source>
        <dbReference type="SAM" id="MobiDB-lite"/>
    </source>
</evidence>
<name>A0AA36ID19_9DINO</name>
<keyword evidence="3" id="KW-0175">Coiled coil</keyword>
<evidence type="ECO:0000256" key="2">
    <source>
        <dbReference type="ARBA" id="ARBA00023242"/>
    </source>
</evidence>
<organism evidence="5 6">
    <name type="scientific">Effrenium voratum</name>
    <dbReference type="NCBI Taxonomy" id="2562239"/>
    <lineage>
        <taxon>Eukaryota</taxon>
        <taxon>Sar</taxon>
        <taxon>Alveolata</taxon>
        <taxon>Dinophyceae</taxon>
        <taxon>Suessiales</taxon>
        <taxon>Symbiodiniaceae</taxon>
        <taxon>Effrenium</taxon>
    </lineage>
</organism>
<dbReference type="GO" id="GO:0000398">
    <property type="term" value="P:mRNA splicing, via spliceosome"/>
    <property type="evidence" value="ECO:0007669"/>
    <property type="project" value="InterPro"/>
</dbReference>
<proteinExistence type="predicted"/>
<evidence type="ECO:0000256" key="1">
    <source>
        <dbReference type="ARBA" id="ARBA00004123"/>
    </source>
</evidence>
<feature type="region of interest" description="Disordered" evidence="4">
    <location>
        <begin position="330"/>
        <end position="361"/>
    </location>
</feature>
<evidence type="ECO:0000313" key="5">
    <source>
        <dbReference type="EMBL" id="CAJ1385446.1"/>
    </source>
</evidence>
<feature type="compositionally biased region" description="Basic and acidic residues" evidence="4">
    <location>
        <begin position="340"/>
        <end position="356"/>
    </location>
</feature>
<dbReference type="PANTHER" id="PTHR12214:SF0">
    <property type="entry name" value="LD29489P"/>
    <property type="match status" value="1"/>
</dbReference>
<protein>
    <recommendedName>
        <fullName evidence="7">GCF C-terminal domain-containing protein</fullName>
    </recommendedName>
</protein>
<reference evidence="5" key="1">
    <citation type="submission" date="2023-08" db="EMBL/GenBank/DDBJ databases">
        <authorList>
            <person name="Chen Y."/>
            <person name="Shah S."/>
            <person name="Dougan E. K."/>
            <person name="Thang M."/>
            <person name="Chan C."/>
        </authorList>
    </citation>
    <scope>NUCLEOTIDE SEQUENCE</scope>
</reference>